<dbReference type="Pfam" id="PF13472">
    <property type="entry name" value="Lipase_GDSL_2"/>
    <property type="match status" value="1"/>
</dbReference>
<dbReference type="InterPro" id="IPR013830">
    <property type="entry name" value="SGNH_hydro"/>
</dbReference>
<dbReference type="OrthoDB" id="5503950at2"/>
<evidence type="ECO:0000313" key="5">
    <source>
        <dbReference type="Proteomes" id="UP000006281"/>
    </source>
</evidence>
<dbReference type="eggNOG" id="COG2755">
    <property type="taxonomic scope" value="Bacteria"/>
</dbReference>
<feature type="disulfide bond" evidence="2">
    <location>
        <begin position="163"/>
        <end position="208"/>
    </location>
</feature>
<dbReference type="InterPro" id="IPR036514">
    <property type="entry name" value="SGNH_hydro_sf"/>
</dbReference>
<dbReference type="RefSeq" id="WP_015099345.1">
    <property type="nucleotide sequence ID" value="NC_019673.1"/>
</dbReference>
<feature type="active site" description="Nucleophile" evidence="1">
    <location>
        <position position="29"/>
    </location>
</feature>
<dbReference type="Gene3D" id="3.40.50.1110">
    <property type="entry name" value="SGNH hydrolase"/>
    <property type="match status" value="1"/>
</dbReference>
<feature type="domain" description="SGNH hydrolase-type esterase" evidence="3">
    <location>
        <begin position="25"/>
        <end position="233"/>
    </location>
</feature>
<proteinExistence type="predicted"/>
<dbReference type="AlphaFoldDB" id="K0JUP8"/>
<evidence type="ECO:0000313" key="4">
    <source>
        <dbReference type="EMBL" id="CCH29232.1"/>
    </source>
</evidence>
<dbReference type="EMBL" id="HE804045">
    <property type="protein sequence ID" value="CCH29232.1"/>
    <property type="molecule type" value="Genomic_DNA"/>
</dbReference>
<reference evidence="4 5" key="1">
    <citation type="journal article" date="2012" name="BMC Genomics">
        <title>Complete genome sequence of Saccharothrix espanaensis DSM 44229T and comparison to the other completely sequenced Pseudonocardiaceae.</title>
        <authorList>
            <person name="Strobel T."/>
            <person name="Al-Dilaimi A."/>
            <person name="Blom J."/>
            <person name="Gessner A."/>
            <person name="Kalinowski J."/>
            <person name="Luzhetska M."/>
            <person name="Puhler A."/>
            <person name="Szczepanowski R."/>
            <person name="Bechthold A."/>
            <person name="Ruckert C."/>
        </authorList>
    </citation>
    <scope>NUCLEOTIDE SEQUENCE [LARGE SCALE GENOMIC DNA]</scope>
    <source>
        <strain evidence="5">ATCC 51144 / DSM 44229 / JCM 9112 / NBRC 15066 / NRRL 15764</strain>
    </source>
</reference>
<dbReference type="InterPro" id="IPR037460">
    <property type="entry name" value="SEST-like"/>
</dbReference>
<dbReference type="STRING" id="1179773.BN6_19120"/>
<protein>
    <recommendedName>
        <fullName evidence="3">SGNH hydrolase-type esterase domain-containing protein</fullName>
    </recommendedName>
</protein>
<dbReference type="SUPFAM" id="SSF52266">
    <property type="entry name" value="SGNH hydrolase"/>
    <property type="match status" value="1"/>
</dbReference>
<name>K0JUP8_SACES</name>
<dbReference type="PANTHER" id="PTHR37981:SF1">
    <property type="entry name" value="SGNH HYDROLASE-TYPE ESTERASE DOMAIN-CONTAINING PROTEIN"/>
    <property type="match status" value="1"/>
</dbReference>
<dbReference type="PATRIC" id="fig|1179773.3.peg.1921"/>
<evidence type="ECO:0000259" key="3">
    <source>
        <dbReference type="Pfam" id="PF13472"/>
    </source>
</evidence>
<accession>K0JUP8</accession>
<dbReference type="PANTHER" id="PTHR37981">
    <property type="entry name" value="LIPASE 2"/>
    <property type="match status" value="1"/>
</dbReference>
<dbReference type="GO" id="GO:0019433">
    <property type="term" value="P:triglyceride catabolic process"/>
    <property type="evidence" value="ECO:0007669"/>
    <property type="project" value="TreeGrafter"/>
</dbReference>
<feature type="disulfide bond" evidence="2">
    <location>
        <begin position="105"/>
        <end position="113"/>
    </location>
</feature>
<dbReference type="BioCyc" id="SESP1179773:BN6_RS09405-MONOMER"/>
<organism evidence="4 5">
    <name type="scientific">Saccharothrix espanaensis (strain ATCC 51144 / DSM 44229 / JCM 9112 / NBRC 15066 / NRRL 15764)</name>
    <dbReference type="NCBI Taxonomy" id="1179773"/>
    <lineage>
        <taxon>Bacteria</taxon>
        <taxon>Bacillati</taxon>
        <taxon>Actinomycetota</taxon>
        <taxon>Actinomycetes</taxon>
        <taxon>Pseudonocardiales</taxon>
        <taxon>Pseudonocardiaceae</taxon>
        <taxon>Saccharothrix</taxon>
    </lineage>
</organism>
<keyword evidence="2" id="KW-1015">Disulfide bond</keyword>
<evidence type="ECO:0000256" key="2">
    <source>
        <dbReference type="PIRSR" id="PIRSR637460-2"/>
    </source>
</evidence>
<gene>
    <name evidence="4" type="ordered locus">BN6_19120</name>
</gene>
<dbReference type="KEGG" id="sesp:BN6_19120"/>
<feature type="disulfide bond" evidence="2">
    <location>
        <begin position="41"/>
        <end position="65"/>
    </location>
</feature>
<dbReference type="CDD" id="cd01823">
    <property type="entry name" value="SEST_like"/>
    <property type="match status" value="1"/>
</dbReference>
<feature type="active site" evidence="1">
    <location>
        <position position="226"/>
    </location>
</feature>
<dbReference type="HOGENOM" id="CLU_038449_3_0_11"/>
<dbReference type="Proteomes" id="UP000006281">
    <property type="component" value="Chromosome"/>
</dbReference>
<evidence type="ECO:0000256" key="1">
    <source>
        <dbReference type="PIRSR" id="PIRSR637460-1"/>
    </source>
</evidence>
<keyword evidence="5" id="KW-1185">Reference proteome</keyword>
<sequence>MNLVAALMVAALIPAPTPVAPEYVALGDSYAAGVGAHREGCGRSPAAHPELFAAARGLSLVFAACTGATTVEVVEQTSRITPETSLVTVTVGGNDAGFADVMKTCALGSDSTCEARVVTAERFIRDELPARLGRVEQAVRARTSAPVVVLGYPRLFEPGGGLCLMTPNQRVALNRAADLLDETVEEWAGSSGFTFGDVRETFAGHGVCGRDPWVNSVSIPVSHSYHPNATGHRSGYLPVLERVAPEVPTRASASRS</sequence>
<dbReference type="GO" id="GO:0004806">
    <property type="term" value="F:triacylglycerol lipase activity"/>
    <property type="evidence" value="ECO:0007669"/>
    <property type="project" value="TreeGrafter"/>
</dbReference>